<protein>
    <submittedName>
        <fullName evidence="3">SERUM RESPONSE FACTOR-like protein</fullName>
    </submittedName>
</protein>
<dbReference type="CDD" id="cd00371">
    <property type="entry name" value="HMA"/>
    <property type="match status" value="1"/>
</dbReference>
<dbReference type="Gene3D" id="3.30.70.100">
    <property type="match status" value="1"/>
</dbReference>
<sequence length="460" mass="51662">MGVAGTLEYFSGLLRNAKKGKKKKQMQTVALKVRMDCEGCERKIKSVLSGVKGAKSVDVDMKQQKVTVTGYVDPKKVLKAAQSTKKKVEMWPYVPYTSVAHPYVSQAYDKKAPPNHVRAVPVTAICSETTLDDTYTNMFSDENPDACNIITRPPLALEQKTIQAKPVTNLGVRIGVPQQVIIQISGFNHAKGPGDIIRLSLIEDVLARFANLPDQERELAIVFPEQGQHQRFSYRSDIQNTEELHHEIARLLQQLDLAEEQIRIYEPDPIKFTSMGELESCEKRLADTLSRVMQRKEYLLSNHLSSFNPSRLEHGMPTSFNNDVVNWLPDAGSNHAEIFNASTSLNALRNLSSTMYDSLLQGSHSNAEAHGIRECPGDGNFPQWPPYNSTMLHSNPMSPSLYSQIQHEMVGPNIPDMMPREQVEIPVSSPHIQVDNEGASYEDNRVPRLDDQEHQTIFEL</sequence>
<dbReference type="OrthoDB" id="1898716at2759"/>
<keyword evidence="1" id="KW-0479">Metal-binding</keyword>
<dbReference type="PANTHER" id="PTHR22814:SF84">
    <property type="entry name" value="HEAVY METAL-ASSOCIATED ISOPRENYLATED PLANT PROTEIN 24"/>
    <property type="match status" value="1"/>
</dbReference>
<dbReference type="Proteomes" id="UP001151529">
    <property type="component" value="Chromosome 2"/>
</dbReference>
<dbReference type="InterPro" id="IPR006121">
    <property type="entry name" value="HMA_dom"/>
</dbReference>
<evidence type="ECO:0000313" key="4">
    <source>
        <dbReference type="Proteomes" id="UP001151529"/>
    </source>
</evidence>
<organism evidence="3 4">
    <name type="scientific">Salix viminalis</name>
    <name type="common">Common osier</name>
    <name type="synonym">Basket willow</name>
    <dbReference type="NCBI Taxonomy" id="40686"/>
    <lineage>
        <taxon>Eukaryota</taxon>
        <taxon>Viridiplantae</taxon>
        <taxon>Streptophyta</taxon>
        <taxon>Embryophyta</taxon>
        <taxon>Tracheophyta</taxon>
        <taxon>Spermatophyta</taxon>
        <taxon>Magnoliopsida</taxon>
        <taxon>eudicotyledons</taxon>
        <taxon>Gunneridae</taxon>
        <taxon>Pentapetalae</taxon>
        <taxon>rosids</taxon>
        <taxon>fabids</taxon>
        <taxon>Malpighiales</taxon>
        <taxon>Salicaceae</taxon>
        <taxon>Saliceae</taxon>
        <taxon>Salix</taxon>
    </lineage>
</organism>
<keyword evidence="4" id="KW-1185">Reference proteome</keyword>
<reference evidence="3" key="2">
    <citation type="journal article" date="2023" name="Int. J. Mol. Sci.">
        <title>De Novo Assembly and Annotation of 11 Diverse Shrub Willow (Salix) Genomes Reveals Novel Gene Organization in Sex-Linked Regions.</title>
        <authorList>
            <person name="Hyden B."/>
            <person name="Feng K."/>
            <person name="Yates T.B."/>
            <person name="Jawdy S."/>
            <person name="Cereghino C."/>
            <person name="Smart L.B."/>
            <person name="Muchero W."/>
        </authorList>
    </citation>
    <scope>NUCLEOTIDE SEQUENCE [LARGE SCALE GENOMIC DNA]</scope>
    <source>
        <tissue evidence="3">Shoot tip</tissue>
    </source>
</reference>
<dbReference type="GO" id="GO:0046872">
    <property type="term" value="F:metal ion binding"/>
    <property type="evidence" value="ECO:0007669"/>
    <property type="project" value="UniProtKB-KW"/>
</dbReference>
<dbReference type="AlphaFoldDB" id="A0A9Q0ZDK3"/>
<dbReference type="EMBL" id="JAPFFL010000004">
    <property type="protein sequence ID" value="KAJ6730393.1"/>
    <property type="molecule type" value="Genomic_DNA"/>
</dbReference>
<evidence type="ECO:0000259" key="2">
    <source>
        <dbReference type="PROSITE" id="PS50846"/>
    </source>
</evidence>
<dbReference type="Pfam" id="PF00403">
    <property type="entry name" value="HMA"/>
    <property type="match status" value="1"/>
</dbReference>
<dbReference type="PANTHER" id="PTHR22814">
    <property type="entry name" value="COPPER TRANSPORT PROTEIN ATOX1-RELATED"/>
    <property type="match status" value="1"/>
</dbReference>
<dbReference type="InterPro" id="IPR036163">
    <property type="entry name" value="HMA_dom_sf"/>
</dbReference>
<name>A0A9Q0ZDK3_SALVM</name>
<gene>
    <name evidence="3" type="ORF">OIU85_021214</name>
</gene>
<reference evidence="3" key="1">
    <citation type="submission" date="2022-11" db="EMBL/GenBank/DDBJ databases">
        <authorList>
            <person name="Hyden B.L."/>
            <person name="Feng K."/>
            <person name="Yates T."/>
            <person name="Jawdy S."/>
            <person name="Smart L.B."/>
            <person name="Muchero W."/>
        </authorList>
    </citation>
    <scope>NUCLEOTIDE SEQUENCE</scope>
    <source>
        <tissue evidence="3">Shoot tip</tissue>
    </source>
</reference>
<accession>A0A9Q0ZDK3</accession>
<dbReference type="PROSITE" id="PS50846">
    <property type="entry name" value="HMA_2"/>
    <property type="match status" value="1"/>
</dbReference>
<feature type="domain" description="HMA" evidence="2">
    <location>
        <begin position="26"/>
        <end position="89"/>
    </location>
</feature>
<comment type="caution">
    <text evidence="3">The sequence shown here is derived from an EMBL/GenBank/DDBJ whole genome shotgun (WGS) entry which is preliminary data.</text>
</comment>
<evidence type="ECO:0000256" key="1">
    <source>
        <dbReference type="ARBA" id="ARBA00022723"/>
    </source>
</evidence>
<dbReference type="SUPFAM" id="SSF55008">
    <property type="entry name" value="HMA, heavy metal-associated domain"/>
    <property type="match status" value="1"/>
</dbReference>
<evidence type="ECO:0000313" key="3">
    <source>
        <dbReference type="EMBL" id="KAJ6730393.1"/>
    </source>
</evidence>
<proteinExistence type="predicted"/>